<protein>
    <recommendedName>
        <fullName evidence="4">Secreted protein</fullName>
    </recommendedName>
</protein>
<name>A0A2I2FH64_ASPCN</name>
<gene>
    <name evidence="2" type="ORF">BDW47DRAFT_101988</name>
</gene>
<accession>A0A2I2FH64</accession>
<sequence>MSVFCVISSVCLSVSDCAEMELDGENGRFIAEWLGYFCDACRMVYGGILRYATRAELSSASRWSFLLHKKSPGIPD</sequence>
<dbReference type="RefSeq" id="XP_024673961.1">
    <property type="nucleotide sequence ID" value="XM_024811764.1"/>
</dbReference>
<evidence type="ECO:0000313" key="3">
    <source>
        <dbReference type="Proteomes" id="UP000234585"/>
    </source>
</evidence>
<dbReference type="Proteomes" id="UP000234585">
    <property type="component" value="Unassembled WGS sequence"/>
</dbReference>
<keyword evidence="3" id="KW-1185">Reference proteome</keyword>
<dbReference type="EMBL" id="KZ559126">
    <property type="protein sequence ID" value="PLB39949.1"/>
    <property type="molecule type" value="Genomic_DNA"/>
</dbReference>
<feature type="chain" id="PRO_5014133739" description="Secreted protein" evidence="1">
    <location>
        <begin position="18"/>
        <end position="76"/>
    </location>
</feature>
<dbReference type="GeneID" id="36518924"/>
<evidence type="ECO:0000313" key="2">
    <source>
        <dbReference type="EMBL" id="PLB39949.1"/>
    </source>
</evidence>
<dbReference type="AlphaFoldDB" id="A0A2I2FH64"/>
<reference evidence="2 3" key="1">
    <citation type="submission" date="2017-12" db="EMBL/GenBank/DDBJ databases">
        <authorList>
            <consortium name="DOE Joint Genome Institute"/>
            <person name="Haridas S."/>
            <person name="Kjaerbolling I."/>
            <person name="Vesth T.C."/>
            <person name="Frisvad J.C."/>
            <person name="Nybo J.L."/>
            <person name="Theobald S."/>
            <person name="Kuo A."/>
            <person name="Bowyer P."/>
            <person name="Matsuda Y."/>
            <person name="Mondo S."/>
            <person name="Lyhne E.K."/>
            <person name="Kogle M.E."/>
            <person name="Clum A."/>
            <person name="Lipzen A."/>
            <person name="Salamov A."/>
            <person name="Ngan C.Y."/>
            <person name="Daum C."/>
            <person name="Chiniquy J."/>
            <person name="Barry K."/>
            <person name="LaButti K."/>
            <person name="Simmons B.A."/>
            <person name="Magnuson J.K."/>
            <person name="Mortensen U.H."/>
            <person name="Larsen T.O."/>
            <person name="Grigoriev I.V."/>
            <person name="Baker S.E."/>
            <person name="Andersen M.R."/>
            <person name="Nordberg H.P."/>
            <person name="Cantor M.N."/>
            <person name="Hua S.X."/>
        </authorList>
    </citation>
    <scope>NUCLEOTIDE SEQUENCE [LARGE SCALE GENOMIC DNA]</scope>
    <source>
        <strain evidence="2 3">CBS 102.13</strain>
    </source>
</reference>
<evidence type="ECO:0000256" key="1">
    <source>
        <dbReference type="SAM" id="SignalP"/>
    </source>
</evidence>
<keyword evidence="1" id="KW-0732">Signal</keyword>
<proteinExistence type="predicted"/>
<organism evidence="2 3">
    <name type="scientific">Aspergillus candidus</name>
    <dbReference type="NCBI Taxonomy" id="41067"/>
    <lineage>
        <taxon>Eukaryota</taxon>
        <taxon>Fungi</taxon>
        <taxon>Dikarya</taxon>
        <taxon>Ascomycota</taxon>
        <taxon>Pezizomycotina</taxon>
        <taxon>Eurotiomycetes</taxon>
        <taxon>Eurotiomycetidae</taxon>
        <taxon>Eurotiales</taxon>
        <taxon>Aspergillaceae</taxon>
        <taxon>Aspergillus</taxon>
        <taxon>Aspergillus subgen. Circumdati</taxon>
    </lineage>
</organism>
<evidence type="ECO:0008006" key="4">
    <source>
        <dbReference type="Google" id="ProtNLM"/>
    </source>
</evidence>
<feature type="signal peptide" evidence="1">
    <location>
        <begin position="1"/>
        <end position="17"/>
    </location>
</feature>